<name>A0A4Z2HKM7_9TELE</name>
<reference evidence="2 3" key="1">
    <citation type="submission" date="2019-03" db="EMBL/GenBank/DDBJ databases">
        <title>First draft genome of Liparis tanakae, snailfish: a comprehensive survey of snailfish specific genes.</title>
        <authorList>
            <person name="Kim W."/>
            <person name="Song I."/>
            <person name="Jeong J.-H."/>
            <person name="Kim D."/>
            <person name="Kim S."/>
            <person name="Ryu S."/>
            <person name="Song J.Y."/>
            <person name="Lee S.K."/>
        </authorList>
    </citation>
    <scope>NUCLEOTIDE SEQUENCE [LARGE SCALE GENOMIC DNA]</scope>
    <source>
        <tissue evidence="2">Muscle</tissue>
    </source>
</reference>
<sequence length="93" mass="10362">MNKSETQSGRLTCSGEQAGHATESTETPPVTCKQNVCHRLSSRAVVCTRERLRDIVCDTASTLHALRATRRFSRQPVQVSPVQSTRRVPVLER</sequence>
<dbReference type="AlphaFoldDB" id="A0A4Z2HKM7"/>
<dbReference type="EMBL" id="SRLO01000220">
    <property type="protein sequence ID" value="TNN66388.1"/>
    <property type="molecule type" value="Genomic_DNA"/>
</dbReference>
<protein>
    <submittedName>
        <fullName evidence="2">Uncharacterized protein</fullName>
    </submittedName>
</protein>
<feature type="region of interest" description="Disordered" evidence="1">
    <location>
        <begin position="73"/>
        <end position="93"/>
    </location>
</feature>
<comment type="caution">
    <text evidence="2">The sequence shown here is derived from an EMBL/GenBank/DDBJ whole genome shotgun (WGS) entry which is preliminary data.</text>
</comment>
<gene>
    <name evidence="2" type="ORF">EYF80_023427</name>
</gene>
<proteinExistence type="predicted"/>
<dbReference type="Proteomes" id="UP000314294">
    <property type="component" value="Unassembled WGS sequence"/>
</dbReference>
<evidence type="ECO:0000313" key="2">
    <source>
        <dbReference type="EMBL" id="TNN66388.1"/>
    </source>
</evidence>
<feature type="compositionally biased region" description="Polar residues" evidence="1">
    <location>
        <begin position="75"/>
        <end position="86"/>
    </location>
</feature>
<evidence type="ECO:0000313" key="3">
    <source>
        <dbReference type="Proteomes" id="UP000314294"/>
    </source>
</evidence>
<evidence type="ECO:0000256" key="1">
    <source>
        <dbReference type="SAM" id="MobiDB-lite"/>
    </source>
</evidence>
<organism evidence="2 3">
    <name type="scientific">Liparis tanakae</name>
    <name type="common">Tanaka's snailfish</name>
    <dbReference type="NCBI Taxonomy" id="230148"/>
    <lineage>
        <taxon>Eukaryota</taxon>
        <taxon>Metazoa</taxon>
        <taxon>Chordata</taxon>
        <taxon>Craniata</taxon>
        <taxon>Vertebrata</taxon>
        <taxon>Euteleostomi</taxon>
        <taxon>Actinopterygii</taxon>
        <taxon>Neopterygii</taxon>
        <taxon>Teleostei</taxon>
        <taxon>Neoteleostei</taxon>
        <taxon>Acanthomorphata</taxon>
        <taxon>Eupercaria</taxon>
        <taxon>Perciformes</taxon>
        <taxon>Cottioidei</taxon>
        <taxon>Cottales</taxon>
        <taxon>Liparidae</taxon>
        <taxon>Liparis</taxon>
    </lineage>
</organism>
<feature type="region of interest" description="Disordered" evidence="1">
    <location>
        <begin position="1"/>
        <end position="29"/>
    </location>
</feature>
<accession>A0A4Z2HKM7</accession>
<keyword evidence="3" id="KW-1185">Reference proteome</keyword>
<feature type="compositionally biased region" description="Polar residues" evidence="1">
    <location>
        <begin position="1"/>
        <end position="15"/>
    </location>
</feature>